<dbReference type="Pfam" id="PF02746">
    <property type="entry name" value="MR_MLE_N"/>
    <property type="match status" value="1"/>
</dbReference>
<dbReference type="InterPro" id="IPR013342">
    <property type="entry name" value="Mandelate_racemase_C"/>
</dbReference>
<dbReference type="InterPro" id="IPR046945">
    <property type="entry name" value="RHMD-like"/>
</dbReference>
<dbReference type="InterPro" id="IPR029017">
    <property type="entry name" value="Enolase-like_N"/>
</dbReference>
<dbReference type="CDD" id="cd03328">
    <property type="entry name" value="MR_like_3"/>
    <property type="match status" value="1"/>
</dbReference>
<dbReference type="SUPFAM" id="SSF51604">
    <property type="entry name" value="Enolase C-terminal domain-like"/>
    <property type="match status" value="1"/>
</dbReference>
<dbReference type="SMART" id="SM00922">
    <property type="entry name" value="MR_MLE"/>
    <property type="match status" value="1"/>
</dbReference>
<accession>A0ABW9KP81</accession>
<dbReference type="RefSeq" id="WP_263414495.1">
    <property type="nucleotide sequence ID" value="NZ_BAABBH010000001.1"/>
</dbReference>
<dbReference type="SUPFAM" id="SSF54826">
    <property type="entry name" value="Enolase N-terminal domain-like"/>
    <property type="match status" value="1"/>
</dbReference>
<dbReference type="InterPro" id="IPR036849">
    <property type="entry name" value="Enolase-like_C_sf"/>
</dbReference>
<dbReference type="InterPro" id="IPR013341">
    <property type="entry name" value="Mandelate_racemase_N_dom"/>
</dbReference>
<dbReference type="PANTHER" id="PTHR13794:SF58">
    <property type="entry name" value="MITOCHONDRIAL ENOLASE SUPERFAMILY MEMBER 1"/>
    <property type="match status" value="1"/>
</dbReference>
<organism evidence="5 6">
    <name type="scientific">Terriglobus aquaticus</name>
    <dbReference type="NCBI Taxonomy" id="940139"/>
    <lineage>
        <taxon>Bacteria</taxon>
        <taxon>Pseudomonadati</taxon>
        <taxon>Acidobacteriota</taxon>
        <taxon>Terriglobia</taxon>
        <taxon>Terriglobales</taxon>
        <taxon>Acidobacteriaceae</taxon>
        <taxon>Terriglobus</taxon>
    </lineage>
</organism>
<dbReference type="Gene3D" id="3.20.20.120">
    <property type="entry name" value="Enolase-like C-terminal domain"/>
    <property type="match status" value="1"/>
</dbReference>
<name>A0ABW9KP81_9BACT</name>
<keyword evidence="6" id="KW-1185">Reference proteome</keyword>
<evidence type="ECO:0000313" key="5">
    <source>
        <dbReference type="EMBL" id="MFN2977338.1"/>
    </source>
</evidence>
<keyword evidence="2" id="KW-0479">Metal-binding</keyword>
<comment type="cofactor">
    <cofactor evidence="1">
        <name>Mg(2+)</name>
        <dbReference type="ChEBI" id="CHEBI:18420"/>
    </cofactor>
</comment>
<reference evidence="5 6" key="1">
    <citation type="submission" date="2024-12" db="EMBL/GenBank/DDBJ databases">
        <authorList>
            <person name="Lee Y."/>
        </authorList>
    </citation>
    <scope>NUCLEOTIDE SEQUENCE [LARGE SCALE GENOMIC DNA]</scope>
    <source>
        <strain evidence="5 6">03SUJ4</strain>
    </source>
</reference>
<dbReference type="InterPro" id="IPR029065">
    <property type="entry name" value="Enolase_C-like"/>
</dbReference>
<keyword evidence="3" id="KW-0460">Magnesium</keyword>
<dbReference type="Pfam" id="PF13378">
    <property type="entry name" value="MR_MLE_C"/>
    <property type="match status" value="1"/>
</dbReference>
<comment type="caution">
    <text evidence="5">The sequence shown here is derived from an EMBL/GenBank/DDBJ whole genome shotgun (WGS) entry which is preliminary data.</text>
</comment>
<protein>
    <submittedName>
        <fullName evidence="5">Enolase C-terminal domain-like protein</fullName>
    </submittedName>
</protein>
<evidence type="ECO:0000256" key="1">
    <source>
        <dbReference type="ARBA" id="ARBA00001946"/>
    </source>
</evidence>
<dbReference type="SFLD" id="SFLDS00001">
    <property type="entry name" value="Enolase"/>
    <property type="match status" value="1"/>
</dbReference>
<evidence type="ECO:0000256" key="2">
    <source>
        <dbReference type="ARBA" id="ARBA00022723"/>
    </source>
</evidence>
<dbReference type="Proteomes" id="UP001634747">
    <property type="component" value="Unassembled WGS sequence"/>
</dbReference>
<proteinExistence type="predicted"/>
<evidence type="ECO:0000259" key="4">
    <source>
        <dbReference type="SMART" id="SM00922"/>
    </source>
</evidence>
<feature type="domain" description="Mandelate racemase/muconate lactonizing enzyme C-terminal" evidence="4">
    <location>
        <begin position="140"/>
        <end position="237"/>
    </location>
</feature>
<evidence type="ECO:0000256" key="3">
    <source>
        <dbReference type="ARBA" id="ARBA00022842"/>
    </source>
</evidence>
<sequence length="363" mass="39556">MKITGGTATSYTVPTDAPEADGTFAWNSTTLIVVELKAGNATGLGYTYSHSVIAALCRDMIQKIVAGSDVWQSADLFHRMRVSQRNYGREGIGATALSAIDVAVWDLKAKLLQKPLVALLGQAHDAAPVYGSGGFTAYNDEQLTAQLAGWVAQGIPRVKMKIGTHPDDDLRRVALARKAIGNHAELFVDANGAYSRKQALDFAHRFRHEYGVTWFEEPVSSDDLRGLRLLRDNGPDGLDIAAGEYGWNDMTLRAMLDAEAVDVLQADATRCGGVTGFMAASALAEAHPLPLSAHCAPSLHLHLACASRPLRHVEYFHDHARIERMLFDGFREPVNGAMLPDLTRPGMGLEFKRQDAESFRDDI</sequence>
<evidence type="ECO:0000313" key="6">
    <source>
        <dbReference type="Proteomes" id="UP001634747"/>
    </source>
</evidence>
<dbReference type="PANTHER" id="PTHR13794">
    <property type="entry name" value="ENOLASE SUPERFAMILY, MANDELATE RACEMASE"/>
    <property type="match status" value="1"/>
</dbReference>
<dbReference type="SFLD" id="SFLDG00179">
    <property type="entry name" value="mandelate_racemase"/>
    <property type="match status" value="1"/>
</dbReference>
<dbReference type="Gene3D" id="3.30.390.10">
    <property type="entry name" value="Enolase-like, N-terminal domain"/>
    <property type="match status" value="1"/>
</dbReference>
<gene>
    <name evidence="5" type="ORF">ACK2TP_16325</name>
</gene>
<dbReference type="EMBL" id="JBJYXY010000001">
    <property type="protein sequence ID" value="MFN2977338.1"/>
    <property type="molecule type" value="Genomic_DNA"/>
</dbReference>